<proteinExistence type="predicted"/>
<feature type="transmembrane region" description="Helical" evidence="2">
    <location>
        <begin position="189"/>
        <end position="208"/>
    </location>
</feature>
<name>A0A194WT72_MOLSC</name>
<feature type="chain" id="PRO_5008267483" evidence="3">
    <location>
        <begin position="23"/>
        <end position="251"/>
    </location>
</feature>
<keyword evidence="2" id="KW-0472">Membrane</keyword>
<accession>A0A194WT72</accession>
<feature type="signal peptide" evidence="3">
    <location>
        <begin position="1"/>
        <end position="22"/>
    </location>
</feature>
<dbReference type="AlphaFoldDB" id="A0A194WT72"/>
<dbReference type="OrthoDB" id="3689214at2759"/>
<keyword evidence="2" id="KW-1133">Transmembrane helix</keyword>
<dbReference type="Proteomes" id="UP000070700">
    <property type="component" value="Unassembled WGS sequence"/>
</dbReference>
<dbReference type="InParanoid" id="A0A194WT72"/>
<protein>
    <submittedName>
        <fullName evidence="4">Uncharacterized protein</fullName>
    </submittedName>
</protein>
<evidence type="ECO:0000256" key="1">
    <source>
        <dbReference type="SAM" id="MobiDB-lite"/>
    </source>
</evidence>
<reference evidence="4 5" key="1">
    <citation type="submission" date="2015-10" db="EMBL/GenBank/DDBJ databases">
        <title>Full genome of DAOMC 229536 Phialocephala scopiformis, a fungal endophyte of spruce producing the potent anti-insectan compound rugulosin.</title>
        <authorList>
            <consortium name="DOE Joint Genome Institute"/>
            <person name="Walker A.K."/>
            <person name="Frasz S.L."/>
            <person name="Seifert K.A."/>
            <person name="Miller J.D."/>
            <person name="Mondo S.J."/>
            <person name="Labutti K."/>
            <person name="Lipzen A."/>
            <person name="Dockter R."/>
            <person name="Kennedy M."/>
            <person name="Grigoriev I.V."/>
            <person name="Spatafora J.W."/>
        </authorList>
    </citation>
    <scope>NUCLEOTIDE SEQUENCE [LARGE SCALE GENOMIC DNA]</scope>
    <source>
        <strain evidence="4 5">CBS 120377</strain>
    </source>
</reference>
<evidence type="ECO:0000313" key="5">
    <source>
        <dbReference type="Proteomes" id="UP000070700"/>
    </source>
</evidence>
<feature type="region of interest" description="Disordered" evidence="1">
    <location>
        <begin position="226"/>
        <end position="251"/>
    </location>
</feature>
<dbReference type="KEGG" id="psco:LY89DRAFT_739805"/>
<evidence type="ECO:0000256" key="3">
    <source>
        <dbReference type="SAM" id="SignalP"/>
    </source>
</evidence>
<organism evidence="4 5">
    <name type="scientific">Mollisia scopiformis</name>
    <name type="common">Conifer needle endophyte fungus</name>
    <name type="synonym">Phialocephala scopiformis</name>
    <dbReference type="NCBI Taxonomy" id="149040"/>
    <lineage>
        <taxon>Eukaryota</taxon>
        <taxon>Fungi</taxon>
        <taxon>Dikarya</taxon>
        <taxon>Ascomycota</taxon>
        <taxon>Pezizomycotina</taxon>
        <taxon>Leotiomycetes</taxon>
        <taxon>Helotiales</taxon>
        <taxon>Mollisiaceae</taxon>
        <taxon>Mollisia</taxon>
    </lineage>
</organism>
<gene>
    <name evidence="4" type="ORF">LY89DRAFT_739805</name>
</gene>
<dbReference type="RefSeq" id="XP_018065172.1">
    <property type="nucleotide sequence ID" value="XM_018220508.1"/>
</dbReference>
<keyword evidence="3" id="KW-0732">Signal</keyword>
<keyword evidence="5" id="KW-1185">Reference proteome</keyword>
<dbReference type="EMBL" id="KQ947428">
    <property type="protein sequence ID" value="KUJ10817.1"/>
    <property type="molecule type" value="Genomic_DNA"/>
</dbReference>
<keyword evidence="2" id="KW-0812">Transmembrane</keyword>
<evidence type="ECO:0000256" key="2">
    <source>
        <dbReference type="SAM" id="Phobius"/>
    </source>
</evidence>
<sequence>MFCHNFLNRTTAFLIFLTSTSALTIQNILWNIPNGNLSSLSQTFTSSQTLPLSWNAWDSTQYVDTTKNLVDLWATAFDYNLNPFSQRLTVGINLTSAGNFAWTIAIPTSNLTFDAKYVLRFKVTSPIYDASSGELSSPGFLVLAASSTSTSASTSSFVPSTINTSTLMPTDTTSTTPAALGLSVGAKGGIGAGVVVAVLVVGGVLWFFPLVRRRGKARVVPTQPLFDERNNDDGPAEMPVKSTHVVELPAG</sequence>
<dbReference type="GeneID" id="28830234"/>
<evidence type="ECO:0000313" key="4">
    <source>
        <dbReference type="EMBL" id="KUJ10817.1"/>
    </source>
</evidence>